<gene>
    <name evidence="9" type="ORF">PsYK624_084330</name>
</gene>
<comment type="subcellular location">
    <subcellularLocation>
        <location evidence="1">Cell membrane</location>
        <topology evidence="1">Multi-pass membrane protein</topology>
    </subcellularLocation>
</comment>
<name>A0A9P3GDD5_9APHY</name>
<evidence type="ECO:0000256" key="8">
    <source>
        <dbReference type="SAM" id="Phobius"/>
    </source>
</evidence>
<dbReference type="OrthoDB" id="1099at2759"/>
<dbReference type="InterPro" id="IPR004695">
    <property type="entry name" value="SLAC1/Mae1/Ssu1/TehA"/>
</dbReference>
<evidence type="ECO:0000256" key="6">
    <source>
        <dbReference type="ARBA" id="ARBA00022989"/>
    </source>
</evidence>
<feature type="transmembrane region" description="Helical" evidence="8">
    <location>
        <begin position="114"/>
        <end position="131"/>
    </location>
</feature>
<dbReference type="InterPro" id="IPR038665">
    <property type="entry name" value="Voltage-dep_anion_channel_sf"/>
</dbReference>
<evidence type="ECO:0000313" key="9">
    <source>
        <dbReference type="EMBL" id="GJE92279.1"/>
    </source>
</evidence>
<evidence type="ECO:0000256" key="7">
    <source>
        <dbReference type="ARBA" id="ARBA00023136"/>
    </source>
</evidence>
<feature type="transmembrane region" description="Helical" evidence="8">
    <location>
        <begin position="297"/>
        <end position="325"/>
    </location>
</feature>
<evidence type="ECO:0000256" key="2">
    <source>
        <dbReference type="ARBA" id="ARBA00008566"/>
    </source>
</evidence>
<dbReference type="InterPro" id="IPR051629">
    <property type="entry name" value="Sulfite_efflux_TDT"/>
</dbReference>
<evidence type="ECO:0000256" key="3">
    <source>
        <dbReference type="ARBA" id="ARBA00022448"/>
    </source>
</evidence>
<dbReference type="PANTHER" id="PTHR31686:SF1">
    <property type="entry name" value="SULFITE EFFLUX PUMP SSU1"/>
    <property type="match status" value="1"/>
</dbReference>
<dbReference type="GO" id="GO:0000319">
    <property type="term" value="F:sulfite transmembrane transporter activity"/>
    <property type="evidence" value="ECO:0007669"/>
    <property type="project" value="TreeGrafter"/>
</dbReference>
<feature type="transmembrane region" description="Helical" evidence="8">
    <location>
        <begin position="143"/>
        <end position="171"/>
    </location>
</feature>
<feature type="transmembrane region" description="Helical" evidence="8">
    <location>
        <begin position="364"/>
        <end position="385"/>
    </location>
</feature>
<keyword evidence="10" id="KW-1185">Reference proteome</keyword>
<dbReference type="Pfam" id="PF03595">
    <property type="entry name" value="SLAC1"/>
    <property type="match status" value="1"/>
</dbReference>
<organism evidence="9 10">
    <name type="scientific">Phanerochaete sordida</name>
    <dbReference type="NCBI Taxonomy" id="48140"/>
    <lineage>
        <taxon>Eukaryota</taxon>
        <taxon>Fungi</taxon>
        <taxon>Dikarya</taxon>
        <taxon>Basidiomycota</taxon>
        <taxon>Agaricomycotina</taxon>
        <taxon>Agaricomycetes</taxon>
        <taxon>Polyporales</taxon>
        <taxon>Phanerochaetaceae</taxon>
        <taxon>Phanerochaete</taxon>
    </lineage>
</organism>
<keyword evidence="3" id="KW-0813">Transport</keyword>
<comment type="similarity">
    <text evidence="2">Belongs to the tellurite-resistance/dicarboxylate transporter (TDT) family.</text>
</comment>
<evidence type="ECO:0000256" key="4">
    <source>
        <dbReference type="ARBA" id="ARBA00022475"/>
    </source>
</evidence>
<protein>
    <submittedName>
        <fullName evidence="9">Sulfite efflux pump SSU1-like protein</fullName>
    </submittedName>
</protein>
<comment type="caution">
    <text evidence="9">The sequence shown here is derived from an EMBL/GenBank/DDBJ whole genome shotgun (WGS) entry which is preliminary data.</text>
</comment>
<dbReference type="GO" id="GO:0005886">
    <property type="term" value="C:plasma membrane"/>
    <property type="evidence" value="ECO:0007669"/>
    <property type="project" value="UniProtKB-SubCell"/>
</dbReference>
<feature type="transmembrane region" description="Helical" evidence="8">
    <location>
        <begin position="183"/>
        <end position="203"/>
    </location>
</feature>
<feature type="transmembrane region" description="Helical" evidence="8">
    <location>
        <begin position="337"/>
        <end position="358"/>
    </location>
</feature>
<keyword evidence="6 8" id="KW-1133">Transmembrane helix</keyword>
<feature type="transmembrane region" description="Helical" evidence="8">
    <location>
        <begin position="215"/>
        <end position="241"/>
    </location>
</feature>
<proteinExistence type="inferred from homology"/>
<feature type="transmembrane region" description="Helical" evidence="8">
    <location>
        <begin position="73"/>
        <end position="94"/>
    </location>
</feature>
<keyword evidence="5 8" id="KW-0812">Transmembrane</keyword>
<dbReference type="PANTHER" id="PTHR31686">
    <property type="match status" value="1"/>
</dbReference>
<keyword evidence="4" id="KW-1003">Cell membrane</keyword>
<evidence type="ECO:0000256" key="5">
    <source>
        <dbReference type="ARBA" id="ARBA00022692"/>
    </source>
</evidence>
<sequence>MEAKEVEHIEAALPYIPPLSAPQPTPAAGTALWRERIHNFSWQWHVVVMATGVCSSLLHNFPYQDGTGAFKVAALSLFLFDLVLFVMLCVWAVARCTMFPKDRVLMLTDPATSLFIGFFTNGAASLINAALSVNRDWGTGDKVLLYTLWGLWWLDSVLACMVAFGLIYLMLGEQSNDLSKLRPSWMVPVITLITMSASGGLFARSLQAHSHVLALLSVSVSAAMLAIGLSFTMMLTTAFLLRLYLHGPLDATVVLSTFTTLTPLGQGGFALLTAGADLAALLPAAPGPAPAAALPGAVAYGACICGAYALWSMGVAWVAVACFSIARRAHDLPRFTISHWCVVVPNGVFAALSIQLGTALDSPFFRAFGAGWAGLVFLLWIVTFLRSLVAIWDGSIFDKPGAVPAEAKAAEVVEVVKDKFDEEGPAQIEILPSLRPSDVESVAETLWGSDRATLRNDSMV</sequence>
<dbReference type="AlphaFoldDB" id="A0A9P3GDD5"/>
<dbReference type="EMBL" id="BPQB01000025">
    <property type="protein sequence ID" value="GJE92279.1"/>
    <property type="molecule type" value="Genomic_DNA"/>
</dbReference>
<reference evidence="9 10" key="1">
    <citation type="submission" date="2021-08" db="EMBL/GenBank/DDBJ databases">
        <title>Draft Genome Sequence of Phanerochaete sordida strain YK-624.</title>
        <authorList>
            <person name="Mori T."/>
            <person name="Dohra H."/>
            <person name="Suzuki T."/>
            <person name="Kawagishi H."/>
            <person name="Hirai H."/>
        </authorList>
    </citation>
    <scope>NUCLEOTIDE SEQUENCE [LARGE SCALE GENOMIC DNA]</scope>
    <source>
        <strain evidence="9 10">YK-624</strain>
    </source>
</reference>
<dbReference type="Proteomes" id="UP000703269">
    <property type="component" value="Unassembled WGS sequence"/>
</dbReference>
<dbReference type="Gene3D" id="1.50.10.150">
    <property type="entry name" value="Voltage-dependent anion channel"/>
    <property type="match status" value="1"/>
</dbReference>
<evidence type="ECO:0000256" key="1">
    <source>
        <dbReference type="ARBA" id="ARBA00004651"/>
    </source>
</evidence>
<evidence type="ECO:0000313" key="10">
    <source>
        <dbReference type="Proteomes" id="UP000703269"/>
    </source>
</evidence>
<keyword evidence="7 8" id="KW-0472">Membrane</keyword>
<feature type="transmembrane region" description="Helical" evidence="8">
    <location>
        <begin position="42"/>
        <end position="61"/>
    </location>
</feature>
<accession>A0A9P3GDD5</accession>